<keyword evidence="4 6" id="KW-1133">Transmembrane helix</keyword>
<organism evidence="7 8">
    <name type="scientific">Rhizobium daejeonense</name>
    <dbReference type="NCBI Taxonomy" id="240521"/>
    <lineage>
        <taxon>Bacteria</taxon>
        <taxon>Pseudomonadati</taxon>
        <taxon>Pseudomonadota</taxon>
        <taxon>Alphaproteobacteria</taxon>
        <taxon>Hyphomicrobiales</taxon>
        <taxon>Rhizobiaceae</taxon>
        <taxon>Rhizobium/Agrobacterium group</taxon>
        <taxon>Rhizobium</taxon>
    </lineage>
</organism>
<feature type="transmembrane region" description="Helical" evidence="6">
    <location>
        <begin position="6"/>
        <end position="28"/>
    </location>
</feature>
<dbReference type="Pfam" id="PF01810">
    <property type="entry name" value="LysE"/>
    <property type="match status" value="1"/>
</dbReference>
<evidence type="ECO:0000256" key="5">
    <source>
        <dbReference type="ARBA" id="ARBA00023136"/>
    </source>
</evidence>
<dbReference type="InterPro" id="IPR001123">
    <property type="entry name" value="LeuE-type"/>
</dbReference>
<dbReference type="GO" id="GO:0005886">
    <property type="term" value="C:plasma membrane"/>
    <property type="evidence" value="ECO:0007669"/>
    <property type="project" value="UniProtKB-SubCell"/>
</dbReference>
<feature type="transmembrane region" description="Helical" evidence="6">
    <location>
        <begin position="40"/>
        <end position="68"/>
    </location>
</feature>
<dbReference type="AlphaFoldDB" id="A0A6M1RXJ8"/>
<evidence type="ECO:0000256" key="3">
    <source>
        <dbReference type="ARBA" id="ARBA00022692"/>
    </source>
</evidence>
<evidence type="ECO:0000313" key="8">
    <source>
        <dbReference type="Proteomes" id="UP000477849"/>
    </source>
</evidence>
<dbReference type="EMBL" id="JAAKZH010000001">
    <property type="protein sequence ID" value="NGO62691.1"/>
    <property type="molecule type" value="Genomic_DNA"/>
</dbReference>
<accession>A0A6M1RXJ8</accession>
<evidence type="ECO:0000256" key="2">
    <source>
        <dbReference type="ARBA" id="ARBA00022475"/>
    </source>
</evidence>
<proteinExistence type="predicted"/>
<gene>
    <name evidence="7" type="ORF">G6N76_03320</name>
</gene>
<evidence type="ECO:0000256" key="6">
    <source>
        <dbReference type="SAM" id="Phobius"/>
    </source>
</evidence>
<dbReference type="PANTHER" id="PTHR30086">
    <property type="entry name" value="ARGININE EXPORTER PROTEIN ARGO"/>
    <property type="match status" value="1"/>
</dbReference>
<feature type="transmembrane region" description="Helical" evidence="6">
    <location>
        <begin position="111"/>
        <end position="129"/>
    </location>
</feature>
<dbReference type="RefSeq" id="WP_163900006.1">
    <property type="nucleotide sequence ID" value="NZ_CP048427.1"/>
</dbReference>
<name>A0A6M1RXJ8_9HYPH</name>
<dbReference type="PANTHER" id="PTHR30086:SF20">
    <property type="entry name" value="ARGININE EXPORTER PROTEIN ARGO-RELATED"/>
    <property type="match status" value="1"/>
</dbReference>
<evidence type="ECO:0000256" key="1">
    <source>
        <dbReference type="ARBA" id="ARBA00004651"/>
    </source>
</evidence>
<keyword evidence="5 6" id="KW-0472">Membrane</keyword>
<reference evidence="7 8" key="1">
    <citation type="submission" date="2020-02" db="EMBL/GenBank/DDBJ databases">
        <title>Genome sequence of the type strain CCBAU10050 of Rhizobium daejeonense.</title>
        <authorList>
            <person name="Gao J."/>
            <person name="Sun J."/>
        </authorList>
    </citation>
    <scope>NUCLEOTIDE SEQUENCE [LARGE SCALE GENOMIC DNA]</scope>
    <source>
        <strain evidence="7 8">CCBAU10050</strain>
    </source>
</reference>
<feature type="transmembrane region" description="Helical" evidence="6">
    <location>
        <begin position="181"/>
        <end position="201"/>
    </location>
</feature>
<evidence type="ECO:0000256" key="4">
    <source>
        <dbReference type="ARBA" id="ARBA00022989"/>
    </source>
</evidence>
<dbReference type="Proteomes" id="UP000477849">
    <property type="component" value="Unassembled WGS sequence"/>
</dbReference>
<keyword evidence="8" id="KW-1185">Reference proteome</keyword>
<comment type="subcellular location">
    <subcellularLocation>
        <location evidence="1">Cell membrane</location>
        <topology evidence="1">Multi-pass membrane protein</topology>
    </subcellularLocation>
</comment>
<sequence length="204" mass="21141">MTASTSAALAGFLLGLSLIVAIGAQNAFVLRQGLQGRHVLAVCLTCAGSDALLIGAGVGGFSTMIASIDWLDPLLRYGGAAFLAFYGLRSLRSAASGNSALAVRGDAEQSLVAALLTCLALTWLNPHVYLDTVVLIGSISRHYPGEETAFAAGAAGASFLFFFSLGYGARVLRPIFARRTAWRILDGLIALVMGSIAFNLVSNG</sequence>
<feature type="transmembrane region" description="Helical" evidence="6">
    <location>
        <begin position="149"/>
        <end position="169"/>
    </location>
</feature>
<comment type="caution">
    <text evidence="7">The sequence shown here is derived from an EMBL/GenBank/DDBJ whole genome shotgun (WGS) entry which is preliminary data.</text>
</comment>
<keyword evidence="2" id="KW-1003">Cell membrane</keyword>
<protein>
    <submittedName>
        <fullName evidence="7">Amino acid transporter</fullName>
    </submittedName>
</protein>
<dbReference type="GO" id="GO:0015171">
    <property type="term" value="F:amino acid transmembrane transporter activity"/>
    <property type="evidence" value="ECO:0007669"/>
    <property type="project" value="TreeGrafter"/>
</dbReference>
<keyword evidence="3 6" id="KW-0812">Transmembrane</keyword>
<evidence type="ECO:0000313" key="7">
    <source>
        <dbReference type="EMBL" id="NGO62691.1"/>
    </source>
</evidence>